<reference evidence="2 3" key="1">
    <citation type="submission" date="2018-05" db="EMBL/GenBank/DDBJ databases">
        <title>Coraliomargarita sinensis sp. nov., isolated from a marine solar saltern.</title>
        <authorList>
            <person name="Zhou L.Y."/>
        </authorList>
    </citation>
    <scope>NUCLEOTIDE SEQUENCE [LARGE SCALE GENOMIC DNA]</scope>
    <source>
        <strain evidence="2 3">WN38</strain>
    </source>
</reference>
<name>A0A317ZGW2_9BACT</name>
<dbReference type="AlphaFoldDB" id="A0A317ZGW2"/>
<feature type="transmembrane region" description="Helical" evidence="1">
    <location>
        <begin position="7"/>
        <end position="25"/>
    </location>
</feature>
<keyword evidence="1" id="KW-1133">Transmembrane helix</keyword>
<evidence type="ECO:0000256" key="1">
    <source>
        <dbReference type="SAM" id="Phobius"/>
    </source>
</evidence>
<keyword evidence="1" id="KW-0472">Membrane</keyword>
<dbReference type="EMBL" id="QHJQ01000005">
    <property type="protein sequence ID" value="PXA04152.1"/>
    <property type="molecule type" value="Genomic_DNA"/>
</dbReference>
<sequence length="71" mass="7853">MLEKKEIPLVTGATLLIIGFIVTQGDWPRNLSISEPNVQWYLGRKLLDDTIPGAMLMLSGAILLITGFLKK</sequence>
<dbReference type="Proteomes" id="UP000247099">
    <property type="component" value="Unassembled WGS sequence"/>
</dbReference>
<keyword evidence="1" id="KW-0812">Transmembrane</keyword>
<keyword evidence="3" id="KW-1185">Reference proteome</keyword>
<comment type="caution">
    <text evidence="2">The sequence shown here is derived from an EMBL/GenBank/DDBJ whole genome shotgun (WGS) entry which is preliminary data.</text>
</comment>
<feature type="transmembrane region" description="Helical" evidence="1">
    <location>
        <begin position="50"/>
        <end position="69"/>
    </location>
</feature>
<protein>
    <recommendedName>
        <fullName evidence="4">DUF3185 domain-containing protein</fullName>
    </recommendedName>
</protein>
<gene>
    <name evidence="2" type="ORF">DDZ13_08925</name>
</gene>
<organism evidence="2 3">
    <name type="scientific">Coraliomargarita sinensis</name>
    <dbReference type="NCBI Taxonomy" id="2174842"/>
    <lineage>
        <taxon>Bacteria</taxon>
        <taxon>Pseudomonadati</taxon>
        <taxon>Verrucomicrobiota</taxon>
        <taxon>Opitutia</taxon>
        <taxon>Puniceicoccales</taxon>
        <taxon>Coraliomargaritaceae</taxon>
        <taxon>Coraliomargarita</taxon>
    </lineage>
</organism>
<evidence type="ECO:0008006" key="4">
    <source>
        <dbReference type="Google" id="ProtNLM"/>
    </source>
</evidence>
<evidence type="ECO:0000313" key="3">
    <source>
        <dbReference type="Proteomes" id="UP000247099"/>
    </source>
</evidence>
<accession>A0A317ZGW2</accession>
<evidence type="ECO:0000313" key="2">
    <source>
        <dbReference type="EMBL" id="PXA04152.1"/>
    </source>
</evidence>
<proteinExistence type="predicted"/>
<dbReference type="RefSeq" id="WP_110131100.1">
    <property type="nucleotide sequence ID" value="NZ_QHJQ01000005.1"/>
</dbReference>
<dbReference type="InParanoid" id="A0A317ZGW2"/>